<dbReference type="GO" id="GO:0000976">
    <property type="term" value="F:transcription cis-regulatory region binding"/>
    <property type="evidence" value="ECO:0007669"/>
    <property type="project" value="TreeGrafter"/>
</dbReference>
<gene>
    <name evidence="7" type="ORF">N482_14630</name>
</gene>
<dbReference type="Gene3D" id="1.10.10.10">
    <property type="entry name" value="Winged helix-like DNA-binding domain superfamily/Winged helix DNA-binding domain"/>
    <property type="match status" value="1"/>
</dbReference>
<dbReference type="Pfam" id="PF00126">
    <property type="entry name" value="HTH_1"/>
    <property type="match status" value="1"/>
</dbReference>
<dbReference type="RefSeq" id="WP_063377985.1">
    <property type="nucleotide sequence ID" value="NZ_AUXT01000181.1"/>
</dbReference>
<name>A0A167AJN5_9GAMM</name>
<comment type="similarity">
    <text evidence="1">Belongs to the LysR transcriptional regulatory family.</text>
</comment>
<dbReference type="InterPro" id="IPR036388">
    <property type="entry name" value="WH-like_DNA-bd_sf"/>
</dbReference>
<dbReference type="InterPro" id="IPR036390">
    <property type="entry name" value="WH_DNA-bd_sf"/>
</dbReference>
<dbReference type="GO" id="GO:0003700">
    <property type="term" value="F:DNA-binding transcription factor activity"/>
    <property type="evidence" value="ECO:0007669"/>
    <property type="project" value="InterPro"/>
</dbReference>
<keyword evidence="5" id="KW-0472">Membrane</keyword>
<dbReference type="PRINTS" id="PR00039">
    <property type="entry name" value="HTHLYSR"/>
</dbReference>
<proteinExistence type="inferred from homology"/>
<dbReference type="InterPro" id="IPR000847">
    <property type="entry name" value="LysR_HTH_N"/>
</dbReference>
<dbReference type="CDD" id="cd05466">
    <property type="entry name" value="PBP2_LTTR_substrate"/>
    <property type="match status" value="1"/>
</dbReference>
<dbReference type="Pfam" id="PF03466">
    <property type="entry name" value="LysR_substrate"/>
    <property type="match status" value="1"/>
</dbReference>
<accession>A0A167AJN5</accession>
<dbReference type="Proteomes" id="UP000076587">
    <property type="component" value="Unassembled WGS sequence"/>
</dbReference>
<dbReference type="PANTHER" id="PTHR30126">
    <property type="entry name" value="HTH-TYPE TRANSCRIPTIONAL REGULATOR"/>
    <property type="match status" value="1"/>
</dbReference>
<evidence type="ECO:0000256" key="5">
    <source>
        <dbReference type="SAM" id="Phobius"/>
    </source>
</evidence>
<evidence type="ECO:0000256" key="2">
    <source>
        <dbReference type="ARBA" id="ARBA00023015"/>
    </source>
</evidence>
<keyword evidence="3" id="KW-0238">DNA-binding</keyword>
<dbReference type="PATRIC" id="fig|1365253.3.peg.3509"/>
<feature type="transmembrane region" description="Helical" evidence="5">
    <location>
        <begin position="221"/>
        <end position="241"/>
    </location>
</feature>
<evidence type="ECO:0000313" key="7">
    <source>
        <dbReference type="EMBL" id="KZN45472.1"/>
    </source>
</evidence>
<keyword evidence="5" id="KW-1133">Transmembrane helix</keyword>
<dbReference type="PROSITE" id="PS50931">
    <property type="entry name" value="HTH_LYSR"/>
    <property type="match status" value="1"/>
</dbReference>
<evidence type="ECO:0000256" key="1">
    <source>
        <dbReference type="ARBA" id="ARBA00009437"/>
    </source>
</evidence>
<feature type="domain" description="HTH lysR-type" evidence="6">
    <location>
        <begin position="2"/>
        <end position="59"/>
    </location>
</feature>
<comment type="caution">
    <text evidence="7">The sequence shown here is derived from an EMBL/GenBank/DDBJ whole genome shotgun (WGS) entry which is preliminary data.</text>
</comment>
<organism evidence="7 8">
    <name type="scientific">Pseudoalteromonas luteoviolacea NCIMB 1942</name>
    <dbReference type="NCBI Taxonomy" id="1365253"/>
    <lineage>
        <taxon>Bacteria</taxon>
        <taxon>Pseudomonadati</taxon>
        <taxon>Pseudomonadota</taxon>
        <taxon>Gammaproteobacteria</taxon>
        <taxon>Alteromonadales</taxon>
        <taxon>Pseudoalteromonadaceae</taxon>
        <taxon>Pseudoalteromonas</taxon>
    </lineage>
</organism>
<evidence type="ECO:0000256" key="3">
    <source>
        <dbReference type="ARBA" id="ARBA00023125"/>
    </source>
</evidence>
<dbReference type="SUPFAM" id="SSF46785">
    <property type="entry name" value="Winged helix' DNA-binding domain"/>
    <property type="match status" value="1"/>
</dbReference>
<evidence type="ECO:0000259" key="6">
    <source>
        <dbReference type="PROSITE" id="PS50931"/>
    </source>
</evidence>
<protein>
    <recommendedName>
        <fullName evidence="6">HTH lysR-type domain-containing protein</fullName>
    </recommendedName>
</protein>
<reference evidence="7 8" key="1">
    <citation type="submission" date="2013-07" db="EMBL/GenBank/DDBJ databases">
        <title>Comparative Genomic and Metabolomic Analysis of Twelve Strains of Pseudoalteromonas luteoviolacea.</title>
        <authorList>
            <person name="Vynne N.G."/>
            <person name="Mansson M."/>
            <person name="Gram L."/>
        </authorList>
    </citation>
    <scope>NUCLEOTIDE SEQUENCE [LARGE SCALE GENOMIC DNA]</scope>
    <source>
        <strain evidence="7 8">NCIMB 1942</strain>
    </source>
</reference>
<dbReference type="OrthoDB" id="5289754at2"/>
<dbReference type="FunFam" id="1.10.10.10:FF:000001">
    <property type="entry name" value="LysR family transcriptional regulator"/>
    <property type="match status" value="1"/>
</dbReference>
<dbReference type="PANTHER" id="PTHR30126:SF99">
    <property type="entry name" value="TRANSCRIPTIONAL REGULATOR LYSR FAMILY"/>
    <property type="match status" value="1"/>
</dbReference>
<keyword evidence="4" id="KW-0804">Transcription</keyword>
<dbReference type="AlphaFoldDB" id="A0A167AJN5"/>
<keyword evidence="2" id="KW-0805">Transcription regulation</keyword>
<evidence type="ECO:0000313" key="8">
    <source>
        <dbReference type="Proteomes" id="UP000076587"/>
    </source>
</evidence>
<dbReference type="InterPro" id="IPR005119">
    <property type="entry name" value="LysR_subst-bd"/>
</dbReference>
<keyword evidence="5" id="KW-0812">Transmembrane</keyword>
<evidence type="ECO:0000256" key="4">
    <source>
        <dbReference type="ARBA" id="ARBA00023163"/>
    </source>
</evidence>
<dbReference type="EMBL" id="AUXT01000181">
    <property type="protein sequence ID" value="KZN45472.1"/>
    <property type="molecule type" value="Genomic_DNA"/>
</dbReference>
<dbReference type="SUPFAM" id="SSF53850">
    <property type="entry name" value="Periplasmic binding protein-like II"/>
    <property type="match status" value="1"/>
</dbReference>
<sequence>MINLVWLRTFCTLADIAHFTRTAEKLHMTQSGVSQHISKLEAQLKQTLIQREGKQFSLSPVGEILYIKGRSILDDLTDLEQTIGDDPAFEGCVRIQSPGSLGLKLYPHLLALQDKHPKLLIDHRFAPNTEIERAISNKSVDIGLMTVKSQLEEVHSEAIAKEQLLLITPAGFEQPTWQSLSELGFIDHPDGNHHASLLLGANYAEFGHANMLKKKGFSNQIGLILQPVAMGFGFTILPAYAVDAFTQKSKIAIHRLAQPVFETVYLCKRQNSSRPKRIEVVVQEVCSLL</sequence>
<dbReference type="Gene3D" id="3.40.190.10">
    <property type="entry name" value="Periplasmic binding protein-like II"/>
    <property type="match status" value="2"/>
</dbReference>